<dbReference type="EMBL" id="JACIBS010000005">
    <property type="protein sequence ID" value="MBB3665564.1"/>
    <property type="molecule type" value="Genomic_DNA"/>
</dbReference>
<keyword evidence="4" id="KW-0560">Oxidoreductase</keyword>
<dbReference type="PRINTS" id="PR00469">
    <property type="entry name" value="PNDRDTASEII"/>
</dbReference>
<protein>
    <submittedName>
        <fullName evidence="5">Cation diffusion facilitator CzcD-associated flavoprotein CzcO</fullName>
    </submittedName>
</protein>
<evidence type="ECO:0000313" key="5">
    <source>
        <dbReference type="EMBL" id="MBB3665564.1"/>
    </source>
</evidence>
<comment type="similarity">
    <text evidence="1">Belongs to the FAD-binding monooxygenase family.</text>
</comment>
<comment type="caution">
    <text evidence="5">The sequence shown here is derived from an EMBL/GenBank/DDBJ whole genome shotgun (WGS) entry which is preliminary data.</text>
</comment>
<dbReference type="AlphaFoldDB" id="A0A839XW04"/>
<sequence length="504" mass="57119">MSRARAIEVAIIGGGIGGIGAAVHLARRGTRTFTVFEKSEGPGGTWWDNRYPGAECDIPSALYSYSFKPHDWTRTHASQEEIQQYVEETIDDYQLREHIRFGVGVRSAEWHERRQQYLVTLDNDETHWFDVVVSAVGMLNVPKVPDWPGIETFEGPLFHSARWDPKAELDGKRVAVVGAGASATQVVPGLQPRVAELLSFQREPTWVLPKGDRDLTPEERKERRRFGWARKTRFDMIRAMDKGHGSDPEMIEAQRKRLTARINEAFDDRPDLAEAMTPTFQPRCKRNVFSDIYYPALKQDNVRLVPRGVERITPRGVVDSTGEEHEVDAVVLTTGFRAAEFLTTVKVTGRGGTDLHDQWGLDPEAFLGISVPNFPNFYMLYGPNTHGTVVSFVLERQAEYVAKDVRRLRKRGGGTLEVRPEANAWFQRVLQEAISKVETWKSGCNNFYTSASGKNVVQWPWTHQRYYAWTVLARRFASIHRPATAETRAARTAIVPLPQQEEAA</sequence>
<evidence type="ECO:0000256" key="3">
    <source>
        <dbReference type="ARBA" id="ARBA00022827"/>
    </source>
</evidence>
<reference evidence="5 6" key="1">
    <citation type="submission" date="2020-08" db="EMBL/GenBank/DDBJ databases">
        <title>Sequencing the genomes of 1000 actinobacteria strains.</title>
        <authorList>
            <person name="Klenk H.-P."/>
        </authorList>
    </citation>
    <scope>NUCLEOTIDE SEQUENCE [LARGE SCALE GENOMIC DNA]</scope>
    <source>
        <strain evidence="5 6">DSM 45267</strain>
    </source>
</reference>
<keyword evidence="2" id="KW-0285">Flavoprotein</keyword>
<dbReference type="InterPro" id="IPR020946">
    <property type="entry name" value="Flavin_mOase-like"/>
</dbReference>
<dbReference type="GO" id="GO:0050661">
    <property type="term" value="F:NADP binding"/>
    <property type="evidence" value="ECO:0007669"/>
    <property type="project" value="InterPro"/>
</dbReference>
<proteinExistence type="inferred from homology"/>
<dbReference type="GO" id="GO:0050660">
    <property type="term" value="F:flavin adenine dinucleotide binding"/>
    <property type="evidence" value="ECO:0007669"/>
    <property type="project" value="InterPro"/>
</dbReference>
<evidence type="ECO:0000256" key="4">
    <source>
        <dbReference type="ARBA" id="ARBA00023002"/>
    </source>
</evidence>
<dbReference type="Gene3D" id="3.50.50.60">
    <property type="entry name" value="FAD/NAD(P)-binding domain"/>
    <property type="match status" value="3"/>
</dbReference>
<keyword evidence="6" id="KW-1185">Reference proteome</keyword>
<organism evidence="5 6">
    <name type="scientific">Prauserella sediminis</name>
    <dbReference type="NCBI Taxonomy" id="577680"/>
    <lineage>
        <taxon>Bacteria</taxon>
        <taxon>Bacillati</taxon>
        <taxon>Actinomycetota</taxon>
        <taxon>Actinomycetes</taxon>
        <taxon>Pseudonocardiales</taxon>
        <taxon>Pseudonocardiaceae</taxon>
        <taxon>Prauserella</taxon>
        <taxon>Prauserella salsuginis group</taxon>
    </lineage>
</organism>
<dbReference type="InterPro" id="IPR036188">
    <property type="entry name" value="FAD/NAD-bd_sf"/>
</dbReference>
<dbReference type="PRINTS" id="PR00368">
    <property type="entry name" value="FADPNR"/>
</dbReference>
<dbReference type="PANTHER" id="PTHR42877">
    <property type="entry name" value="L-ORNITHINE N(5)-MONOOXYGENASE-RELATED"/>
    <property type="match status" value="1"/>
</dbReference>
<accession>A0A839XW04</accession>
<name>A0A839XW04_9PSEU</name>
<dbReference type="SUPFAM" id="SSF51905">
    <property type="entry name" value="FAD/NAD(P)-binding domain"/>
    <property type="match status" value="2"/>
</dbReference>
<dbReference type="InterPro" id="IPR051209">
    <property type="entry name" value="FAD-bind_Monooxygenase_sf"/>
</dbReference>
<evidence type="ECO:0000256" key="1">
    <source>
        <dbReference type="ARBA" id="ARBA00010139"/>
    </source>
</evidence>
<dbReference type="Pfam" id="PF00743">
    <property type="entry name" value="FMO-like"/>
    <property type="match status" value="1"/>
</dbReference>
<dbReference type="PANTHER" id="PTHR42877:SF4">
    <property type="entry name" value="FAD_NAD(P)-BINDING DOMAIN-CONTAINING PROTEIN-RELATED"/>
    <property type="match status" value="1"/>
</dbReference>
<keyword evidence="3" id="KW-0274">FAD</keyword>
<dbReference type="RefSeq" id="WP_183786773.1">
    <property type="nucleotide sequence ID" value="NZ_JACIBS010000005.1"/>
</dbReference>
<dbReference type="GO" id="GO:0004499">
    <property type="term" value="F:N,N-dimethylaniline monooxygenase activity"/>
    <property type="evidence" value="ECO:0007669"/>
    <property type="project" value="InterPro"/>
</dbReference>
<dbReference type="Proteomes" id="UP000564573">
    <property type="component" value="Unassembled WGS sequence"/>
</dbReference>
<evidence type="ECO:0000256" key="2">
    <source>
        <dbReference type="ARBA" id="ARBA00022630"/>
    </source>
</evidence>
<gene>
    <name evidence="5" type="ORF">FB384_004522</name>
</gene>
<evidence type="ECO:0000313" key="6">
    <source>
        <dbReference type="Proteomes" id="UP000564573"/>
    </source>
</evidence>